<keyword evidence="6" id="KW-0460">Magnesium</keyword>
<dbReference type="PANTHER" id="PTHR48090">
    <property type="entry name" value="UNDECAPRENYL-PHOSPHATE 4-DEOXY-4-FORMAMIDO-L-ARABINOSE TRANSFERASE-RELATED"/>
    <property type="match status" value="1"/>
</dbReference>
<evidence type="ECO:0000256" key="5">
    <source>
        <dbReference type="ARBA" id="ARBA00022679"/>
    </source>
</evidence>
<dbReference type="Pfam" id="PF00535">
    <property type="entry name" value="Glycos_transf_2"/>
    <property type="match status" value="1"/>
</dbReference>
<accession>A0A3G8JG39</accession>
<dbReference type="SUPFAM" id="SSF53448">
    <property type="entry name" value="Nucleotide-diphospho-sugar transferases"/>
    <property type="match status" value="1"/>
</dbReference>
<dbReference type="KEGG" id="gom:D7316_00627"/>
<comment type="catalytic activity">
    <reaction evidence="9">
        <text>(2R)-3-phosphoglycerate + UDP-alpha-D-glucose = (2R)-2-O-(alpha-D-glucopyranosyl)-3-phospho-glycerate + UDP + H(+)</text>
        <dbReference type="Rhea" id="RHEA:31319"/>
        <dbReference type="ChEBI" id="CHEBI:15378"/>
        <dbReference type="ChEBI" id="CHEBI:58223"/>
        <dbReference type="ChEBI" id="CHEBI:58272"/>
        <dbReference type="ChEBI" id="CHEBI:58885"/>
        <dbReference type="ChEBI" id="CHEBI:62600"/>
        <dbReference type="EC" id="2.4.1.266"/>
    </reaction>
    <physiologicalReaction direction="left-to-right" evidence="9">
        <dbReference type="Rhea" id="RHEA:31320"/>
    </physiologicalReaction>
</comment>
<feature type="region of interest" description="Disordered" evidence="11">
    <location>
        <begin position="20"/>
        <end position="44"/>
    </location>
</feature>
<name>A0A3G8JG39_9ACTN</name>
<evidence type="ECO:0000256" key="9">
    <source>
        <dbReference type="ARBA" id="ARBA00048689"/>
    </source>
</evidence>
<dbReference type="EMBL" id="CP033972">
    <property type="protein sequence ID" value="AZG44047.1"/>
    <property type="molecule type" value="Genomic_DNA"/>
</dbReference>
<evidence type="ECO:0000313" key="14">
    <source>
        <dbReference type="Proteomes" id="UP000271469"/>
    </source>
</evidence>
<evidence type="ECO:0000256" key="1">
    <source>
        <dbReference type="ARBA" id="ARBA00001936"/>
    </source>
</evidence>
<proteinExistence type="inferred from homology"/>
<comment type="cofactor">
    <cofactor evidence="2">
        <name>Mg(2+)</name>
        <dbReference type="ChEBI" id="CHEBI:18420"/>
    </cofactor>
</comment>
<evidence type="ECO:0000256" key="10">
    <source>
        <dbReference type="ARBA" id="ARBA00048997"/>
    </source>
</evidence>
<dbReference type="InterPro" id="IPR050256">
    <property type="entry name" value="Glycosyltransferase_2"/>
</dbReference>
<evidence type="ECO:0000256" key="3">
    <source>
        <dbReference type="ARBA" id="ARBA00006739"/>
    </source>
</evidence>
<feature type="domain" description="Glycosyltransferase 2-like" evidence="12">
    <location>
        <begin position="81"/>
        <end position="188"/>
    </location>
</feature>
<sequence>MASVPGGVALVTAAGRYEDGSAHRGEDLRGENLRGQPEPGDESMTIAPMPGSATWLESNTWERPDWTIDELIALKRGRSISVVLPALDEEQTVGSVIASIMPLLGTLVDEIVVVDSGSSDATIARAEAAGARVETRESALPGVAPLPGKGEVLWRSLATTVGDLIVFVDSDLVDPDPMYVPRLVGPLLTVPEIQLVKGYYRRPLVGDAGVDPAGGGRVTELVVRPLVAALRPELSGLIQPLAGEYAATRELLTSVPFAAGYGVEIGLVLDTLSGHGIDAIGQVNLGCRIHRNRPLHELGPMARQIVATLMGRLGIGDSGSPLTQFLMEDDGHSLRRAYPVLDDRPPMRAMRSVMLADVGAP</sequence>
<dbReference type="GO" id="GO:0016757">
    <property type="term" value="F:glycosyltransferase activity"/>
    <property type="evidence" value="ECO:0007669"/>
    <property type="project" value="UniProtKB-KW"/>
</dbReference>
<dbReference type="InterPro" id="IPR029044">
    <property type="entry name" value="Nucleotide-diphossugar_trans"/>
</dbReference>
<evidence type="ECO:0000259" key="12">
    <source>
        <dbReference type="Pfam" id="PF00535"/>
    </source>
</evidence>
<comment type="catalytic activity">
    <reaction evidence="10">
        <text>an NDP-alpha-D-glucose + (2R)-3-phosphoglycerate = (2R)-2-O-(alpha-D-glucopyranosyl)-3-phospho-glycerate + a ribonucleoside 5'-diphosphate + H(+)</text>
        <dbReference type="Rhea" id="RHEA:47244"/>
        <dbReference type="ChEBI" id="CHEBI:15378"/>
        <dbReference type="ChEBI" id="CHEBI:57930"/>
        <dbReference type="ChEBI" id="CHEBI:58272"/>
        <dbReference type="ChEBI" id="CHEBI:62600"/>
        <dbReference type="ChEBI" id="CHEBI:76533"/>
        <dbReference type="EC" id="2.4.1.266"/>
    </reaction>
    <physiologicalReaction direction="left-to-right" evidence="10">
        <dbReference type="Rhea" id="RHEA:47245"/>
    </physiologicalReaction>
</comment>
<protein>
    <recommendedName>
        <fullName evidence="8">Glucosyl-3-phosphoglycerate synthase</fullName>
        <ecNumber evidence="7">2.4.1.266</ecNumber>
    </recommendedName>
</protein>
<keyword evidence="14" id="KW-1185">Reference proteome</keyword>
<evidence type="ECO:0000256" key="6">
    <source>
        <dbReference type="ARBA" id="ARBA00022842"/>
    </source>
</evidence>
<evidence type="ECO:0000313" key="13">
    <source>
        <dbReference type="EMBL" id="AZG44047.1"/>
    </source>
</evidence>
<keyword evidence="5 13" id="KW-0808">Transferase</keyword>
<reference evidence="13 14" key="1">
    <citation type="submission" date="2018-11" db="EMBL/GenBank/DDBJ databases">
        <title>Gordonia insulae sp. nov., isolated from an island soil.</title>
        <authorList>
            <person name="Kim Y.S."/>
            <person name="Kim S.B."/>
        </authorList>
    </citation>
    <scope>NUCLEOTIDE SEQUENCE [LARGE SCALE GENOMIC DNA]</scope>
    <source>
        <strain evidence="13 14">MMS17-SY073</strain>
    </source>
</reference>
<dbReference type="NCBIfam" id="NF010496">
    <property type="entry name" value="PRK13915.1"/>
    <property type="match status" value="1"/>
</dbReference>
<organism evidence="13 14">
    <name type="scientific">Gordonia insulae</name>
    <dbReference type="NCBI Taxonomy" id="2420509"/>
    <lineage>
        <taxon>Bacteria</taxon>
        <taxon>Bacillati</taxon>
        <taxon>Actinomycetota</taxon>
        <taxon>Actinomycetes</taxon>
        <taxon>Mycobacteriales</taxon>
        <taxon>Gordoniaceae</taxon>
        <taxon>Gordonia</taxon>
    </lineage>
</organism>
<dbReference type="AlphaFoldDB" id="A0A3G8JG39"/>
<evidence type="ECO:0000256" key="7">
    <source>
        <dbReference type="ARBA" id="ARBA00039022"/>
    </source>
</evidence>
<comment type="similarity">
    <text evidence="3">Belongs to the glycosyltransferase 2 family.</text>
</comment>
<dbReference type="EC" id="2.4.1.266" evidence="7"/>
<evidence type="ECO:0000256" key="8">
    <source>
        <dbReference type="ARBA" id="ARBA00040894"/>
    </source>
</evidence>
<dbReference type="InterPro" id="IPR001173">
    <property type="entry name" value="Glyco_trans_2-like"/>
</dbReference>
<keyword evidence="4 13" id="KW-0328">Glycosyltransferase</keyword>
<evidence type="ECO:0000256" key="11">
    <source>
        <dbReference type="SAM" id="MobiDB-lite"/>
    </source>
</evidence>
<evidence type="ECO:0000256" key="4">
    <source>
        <dbReference type="ARBA" id="ARBA00022676"/>
    </source>
</evidence>
<dbReference type="PANTHER" id="PTHR48090:SF10">
    <property type="entry name" value="GLUCOSYL-3-PHOSPHOGLYCERATE SYNTHASE"/>
    <property type="match status" value="1"/>
</dbReference>
<dbReference type="Proteomes" id="UP000271469">
    <property type="component" value="Chromosome"/>
</dbReference>
<comment type="cofactor">
    <cofactor evidence="1">
        <name>Mn(2+)</name>
        <dbReference type="ChEBI" id="CHEBI:29035"/>
    </cofactor>
</comment>
<dbReference type="Gene3D" id="3.90.550.10">
    <property type="entry name" value="Spore Coat Polysaccharide Biosynthesis Protein SpsA, Chain A"/>
    <property type="match status" value="1"/>
</dbReference>
<evidence type="ECO:0000256" key="2">
    <source>
        <dbReference type="ARBA" id="ARBA00001946"/>
    </source>
</evidence>
<gene>
    <name evidence="13" type="primary">gpgS_1</name>
    <name evidence="13" type="ORF">D7316_00627</name>
</gene>
<feature type="compositionally biased region" description="Basic and acidic residues" evidence="11">
    <location>
        <begin position="20"/>
        <end position="32"/>
    </location>
</feature>